<dbReference type="SUPFAM" id="SSF46785">
    <property type="entry name" value="Winged helix' DNA-binding domain"/>
    <property type="match status" value="1"/>
</dbReference>
<keyword evidence="2" id="KW-0238">DNA-binding</keyword>
<comment type="caution">
    <text evidence="5">The sequence shown here is derived from an EMBL/GenBank/DDBJ whole genome shotgun (WGS) entry which is preliminary data.</text>
</comment>
<keyword evidence="6" id="KW-1185">Reference proteome</keyword>
<organism evidence="5 6">
    <name type="scientific">Hymenobacter fastidiosus</name>
    <dbReference type="NCBI Taxonomy" id="486264"/>
    <lineage>
        <taxon>Bacteria</taxon>
        <taxon>Pseudomonadati</taxon>
        <taxon>Bacteroidota</taxon>
        <taxon>Cytophagia</taxon>
        <taxon>Cytophagales</taxon>
        <taxon>Hymenobacteraceae</taxon>
        <taxon>Hymenobacter</taxon>
    </lineage>
</organism>
<evidence type="ECO:0000313" key="5">
    <source>
        <dbReference type="EMBL" id="GAA4002719.1"/>
    </source>
</evidence>
<dbReference type="InterPro" id="IPR036388">
    <property type="entry name" value="WH-like_DNA-bd_sf"/>
</dbReference>
<name>A0ABP7RVG7_9BACT</name>
<feature type="domain" description="HTH hxlR-type" evidence="4">
    <location>
        <begin position="26"/>
        <end position="124"/>
    </location>
</feature>
<dbReference type="InterPro" id="IPR002577">
    <property type="entry name" value="HTH_HxlR"/>
</dbReference>
<gene>
    <name evidence="5" type="ORF">GCM10022408_12720</name>
</gene>
<sequence length="142" mass="16331">MNKQTKQQIAEAYWQTATEPMPFNFCPVRTTLNVLGGKWKLLILSSLLQDTRRYGELRRLMPEVTEKMLIQELRELEQDGIVQRTVYQRVPPKMEYTLTEQGRRVSPLLDALLVWGQDYLHRAGSACPVPSTLPAADKQPFG</sequence>
<evidence type="ECO:0000256" key="2">
    <source>
        <dbReference type="ARBA" id="ARBA00023125"/>
    </source>
</evidence>
<reference evidence="6" key="1">
    <citation type="journal article" date="2019" name="Int. J. Syst. Evol. Microbiol.">
        <title>The Global Catalogue of Microorganisms (GCM) 10K type strain sequencing project: providing services to taxonomists for standard genome sequencing and annotation.</title>
        <authorList>
            <consortium name="The Broad Institute Genomics Platform"/>
            <consortium name="The Broad Institute Genome Sequencing Center for Infectious Disease"/>
            <person name="Wu L."/>
            <person name="Ma J."/>
        </authorList>
    </citation>
    <scope>NUCLEOTIDE SEQUENCE [LARGE SCALE GENOMIC DNA]</scope>
    <source>
        <strain evidence="6">JCM 17224</strain>
    </source>
</reference>
<keyword evidence="3" id="KW-0804">Transcription</keyword>
<dbReference type="RefSeq" id="WP_425553577.1">
    <property type="nucleotide sequence ID" value="NZ_BAABDJ010000007.1"/>
</dbReference>
<evidence type="ECO:0000259" key="4">
    <source>
        <dbReference type="PROSITE" id="PS51118"/>
    </source>
</evidence>
<dbReference type="Gene3D" id="1.10.10.10">
    <property type="entry name" value="Winged helix-like DNA-binding domain superfamily/Winged helix DNA-binding domain"/>
    <property type="match status" value="1"/>
</dbReference>
<protein>
    <recommendedName>
        <fullName evidence="4">HTH hxlR-type domain-containing protein</fullName>
    </recommendedName>
</protein>
<evidence type="ECO:0000313" key="6">
    <source>
        <dbReference type="Proteomes" id="UP001500567"/>
    </source>
</evidence>
<accession>A0ABP7RVG7</accession>
<evidence type="ECO:0000256" key="3">
    <source>
        <dbReference type="ARBA" id="ARBA00023163"/>
    </source>
</evidence>
<dbReference type="EMBL" id="BAABDJ010000007">
    <property type="protein sequence ID" value="GAA4002719.1"/>
    <property type="molecule type" value="Genomic_DNA"/>
</dbReference>
<keyword evidence="1" id="KW-0805">Transcription regulation</keyword>
<proteinExistence type="predicted"/>
<dbReference type="Pfam" id="PF01638">
    <property type="entry name" value="HxlR"/>
    <property type="match status" value="1"/>
</dbReference>
<dbReference type="InterPro" id="IPR036390">
    <property type="entry name" value="WH_DNA-bd_sf"/>
</dbReference>
<evidence type="ECO:0000256" key="1">
    <source>
        <dbReference type="ARBA" id="ARBA00023015"/>
    </source>
</evidence>
<dbReference type="PROSITE" id="PS51118">
    <property type="entry name" value="HTH_HXLR"/>
    <property type="match status" value="1"/>
</dbReference>
<dbReference type="PANTHER" id="PTHR33204">
    <property type="entry name" value="TRANSCRIPTIONAL REGULATOR, MARR FAMILY"/>
    <property type="match status" value="1"/>
</dbReference>
<dbReference type="Proteomes" id="UP001500567">
    <property type="component" value="Unassembled WGS sequence"/>
</dbReference>
<dbReference type="PANTHER" id="PTHR33204:SF29">
    <property type="entry name" value="TRANSCRIPTIONAL REGULATOR"/>
    <property type="match status" value="1"/>
</dbReference>